<evidence type="ECO:0000256" key="6">
    <source>
        <dbReference type="RuleBase" id="RU003983"/>
    </source>
</evidence>
<protein>
    <submittedName>
        <fullName evidence="8">Peptidase family M48</fullName>
    </submittedName>
</protein>
<dbReference type="AlphaFoldDB" id="A0A1G6AB01"/>
<dbReference type="GO" id="GO:0016020">
    <property type="term" value="C:membrane"/>
    <property type="evidence" value="ECO:0007669"/>
    <property type="project" value="TreeGrafter"/>
</dbReference>
<dbReference type="RefSeq" id="WP_092116484.1">
    <property type="nucleotide sequence ID" value="NZ_FMXO01000001.1"/>
</dbReference>
<gene>
    <name evidence="8" type="ORF">SAMN05660653_00301</name>
</gene>
<dbReference type="Pfam" id="PF01435">
    <property type="entry name" value="Peptidase_M48"/>
    <property type="match status" value="1"/>
</dbReference>
<evidence type="ECO:0000259" key="7">
    <source>
        <dbReference type="Pfam" id="PF01435"/>
    </source>
</evidence>
<evidence type="ECO:0000256" key="1">
    <source>
        <dbReference type="ARBA" id="ARBA00022670"/>
    </source>
</evidence>
<name>A0A1G6AB01_9BACT</name>
<proteinExistence type="inferred from homology"/>
<dbReference type="CDD" id="cd07331">
    <property type="entry name" value="M48C_Oma1_like"/>
    <property type="match status" value="1"/>
</dbReference>
<dbReference type="Proteomes" id="UP000198771">
    <property type="component" value="Unassembled WGS sequence"/>
</dbReference>
<dbReference type="PANTHER" id="PTHR22726">
    <property type="entry name" value="METALLOENDOPEPTIDASE OMA1"/>
    <property type="match status" value="1"/>
</dbReference>
<dbReference type="OrthoDB" id="9810445at2"/>
<comment type="cofactor">
    <cofactor evidence="6">
        <name>Zn(2+)</name>
        <dbReference type="ChEBI" id="CHEBI:29105"/>
    </cofactor>
    <text evidence="6">Binds 1 zinc ion per subunit.</text>
</comment>
<organism evidence="8 9">
    <name type="scientific">Desulfonatronum thiosulfatophilum</name>
    <dbReference type="NCBI Taxonomy" id="617002"/>
    <lineage>
        <taxon>Bacteria</taxon>
        <taxon>Pseudomonadati</taxon>
        <taxon>Thermodesulfobacteriota</taxon>
        <taxon>Desulfovibrionia</taxon>
        <taxon>Desulfovibrionales</taxon>
        <taxon>Desulfonatronaceae</taxon>
        <taxon>Desulfonatronum</taxon>
    </lineage>
</organism>
<dbReference type="EMBL" id="FMXO01000001">
    <property type="protein sequence ID" value="SDB05607.1"/>
    <property type="molecule type" value="Genomic_DNA"/>
</dbReference>
<dbReference type="PANTHER" id="PTHR22726:SF1">
    <property type="entry name" value="METALLOENDOPEPTIDASE OMA1, MITOCHONDRIAL"/>
    <property type="match status" value="1"/>
</dbReference>
<keyword evidence="3 6" id="KW-0378">Hydrolase</keyword>
<comment type="similarity">
    <text evidence="6">Belongs to the peptidase M48 family.</text>
</comment>
<evidence type="ECO:0000313" key="8">
    <source>
        <dbReference type="EMBL" id="SDB05607.1"/>
    </source>
</evidence>
<keyword evidence="5 6" id="KW-0482">Metalloprotease</keyword>
<evidence type="ECO:0000256" key="4">
    <source>
        <dbReference type="ARBA" id="ARBA00022833"/>
    </source>
</evidence>
<feature type="domain" description="Peptidase M48" evidence="7">
    <location>
        <begin position="79"/>
        <end position="255"/>
    </location>
</feature>
<sequence>MRELQIVMISLLFLLVAACATVPVTGRTQLQLVPSDQLAAMSQEQHTHFMAEHKLSGDVEKVRMVREVGQDIAWAVEAYMRELGRGDDVANYNWDFSLVEDDSVNAFAMPGGKVVIFTGILPIAQNRDGLAVIMGHEIAHVVADHGNERMSQGLLTQLGGLALATALSQRPAATQELFMAAFGAGAQVGVLLPFSRLHEREADHLGLIFMAMAGYNPEEAPRFWERMTAEKGGAQAPEFLSTHPADSRRIEEIRKLLPEAMEYYRASQ</sequence>
<evidence type="ECO:0000256" key="5">
    <source>
        <dbReference type="ARBA" id="ARBA00023049"/>
    </source>
</evidence>
<keyword evidence="2" id="KW-0479">Metal-binding</keyword>
<evidence type="ECO:0000256" key="3">
    <source>
        <dbReference type="ARBA" id="ARBA00022801"/>
    </source>
</evidence>
<dbReference type="Gene3D" id="3.30.2010.10">
    <property type="entry name" value="Metalloproteases ('zincins'), catalytic domain"/>
    <property type="match status" value="1"/>
</dbReference>
<evidence type="ECO:0000256" key="2">
    <source>
        <dbReference type="ARBA" id="ARBA00022723"/>
    </source>
</evidence>
<accession>A0A1G6AB01</accession>
<reference evidence="8 9" key="1">
    <citation type="submission" date="2016-10" db="EMBL/GenBank/DDBJ databases">
        <authorList>
            <person name="de Groot N.N."/>
        </authorList>
    </citation>
    <scope>NUCLEOTIDE SEQUENCE [LARGE SCALE GENOMIC DNA]</scope>
    <source>
        <strain evidence="8 9">ASO4-2</strain>
    </source>
</reference>
<dbReference type="GO" id="GO:0046872">
    <property type="term" value="F:metal ion binding"/>
    <property type="evidence" value="ECO:0007669"/>
    <property type="project" value="UniProtKB-KW"/>
</dbReference>
<dbReference type="InterPro" id="IPR051156">
    <property type="entry name" value="Mito/Outer_Membr_Metalloprot"/>
</dbReference>
<evidence type="ECO:0000313" key="9">
    <source>
        <dbReference type="Proteomes" id="UP000198771"/>
    </source>
</evidence>
<keyword evidence="1 6" id="KW-0645">Protease</keyword>
<dbReference type="GO" id="GO:0051603">
    <property type="term" value="P:proteolysis involved in protein catabolic process"/>
    <property type="evidence" value="ECO:0007669"/>
    <property type="project" value="TreeGrafter"/>
</dbReference>
<dbReference type="STRING" id="617002.SAMN05660653_00301"/>
<dbReference type="PROSITE" id="PS51257">
    <property type="entry name" value="PROKAR_LIPOPROTEIN"/>
    <property type="match status" value="1"/>
</dbReference>
<dbReference type="GO" id="GO:0004222">
    <property type="term" value="F:metalloendopeptidase activity"/>
    <property type="evidence" value="ECO:0007669"/>
    <property type="project" value="InterPro"/>
</dbReference>
<dbReference type="InterPro" id="IPR001915">
    <property type="entry name" value="Peptidase_M48"/>
</dbReference>
<keyword evidence="9" id="KW-1185">Reference proteome</keyword>
<keyword evidence="4 6" id="KW-0862">Zinc</keyword>